<keyword evidence="3" id="KW-1185">Reference proteome</keyword>
<dbReference type="Proteomes" id="UP000076584">
    <property type="component" value="Unassembled WGS sequence"/>
</dbReference>
<evidence type="ECO:0000313" key="2">
    <source>
        <dbReference type="EMBL" id="KZL68657.1"/>
    </source>
</evidence>
<protein>
    <submittedName>
        <fullName evidence="2">Uncharacterized protein</fullName>
    </submittedName>
</protein>
<dbReference type="AlphaFoldDB" id="A0A161Y9N1"/>
<feature type="region of interest" description="Disordered" evidence="1">
    <location>
        <begin position="1"/>
        <end position="34"/>
    </location>
</feature>
<accession>A0A161Y9N1</accession>
<name>A0A161Y9N1_COLIC</name>
<proteinExistence type="predicted"/>
<evidence type="ECO:0000313" key="3">
    <source>
        <dbReference type="Proteomes" id="UP000076584"/>
    </source>
</evidence>
<sequence>MSAWLQPPQGFEIEIGMSDEEETDEKKPRSERMRGKNVKLAKLNKVTKRRTTADYQPTVFRRYLTSLNAVRVPLPQQKFKIVIRCGNITTMQSGGYREPAIIRRIAADDSGINSFDRVIKEMAQDGRERINKLDRSRVKTMRMLFGHGRGVSNWNDASNLIAALGLEVLRERGSSYTIA</sequence>
<organism evidence="2 3">
    <name type="scientific">Colletotrichum incanum</name>
    <name type="common">Soybean anthracnose fungus</name>
    <dbReference type="NCBI Taxonomy" id="1573173"/>
    <lineage>
        <taxon>Eukaryota</taxon>
        <taxon>Fungi</taxon>
        <taxon>Dikarya</taxon>
        <taxon>Ascomycota</taxon>
        <taxon>Pezizomycotina</taxon>
        <taxon>Sordariomycetes</taxon>
        <taxon>Hypocreomycetidae</taxon>
        <taxon>Glomerellales</taxon>
        <taxon>Glomerellaceae</taxon>
        <taxon>Colletotrichum</taxon>
        <taxon>Colletotrichum spaethianum species complex</taxon>
    </lineage>
</organism>
<comment type="caution">
    <text evidence="2">The sequence shown here is derived from an EMBL/GenBank/DDBJ whole genome shotgun (WGS) entry which is preliminary data.</text>
</comment>
<feature type="compositionally biased region" description="Basic and acidic residues" evidence="1">
    <location>
        <begin position="24"/>
        <end position="34"/>
    </location>
</feature>
<evidence type="ECO:0000256" key="1">
    <source>
        <dbReference type="SAM" id="MobiDB-lite"/>
    </source>
</evidence>
<gene>
    <name evidence="2" type="ORF">CI238_00316</name>
</gene>
<dbReference type="EMBL" id="LFIW01002504">
    <property type="protein sequence ID" value="KZL68657.1"/>
    <property type="molecule type" value="Genomic_DNA"/>
</dbReference>
<reference evidence="2 3" key="1">
    <citation type="submission" date="2015-06" db="EMBL/GenBank/DDBJ databases">
        <title>Survival trade-offs in plant roots during colonization by closely related pathogenic and mutualistic fungi.</title>
        <authorList>
            <person name="Hacquard S."/>
            <person name="Kracher B."/>
            <person name="Hiruma K."/>
            <person name="Weinman A."/>
            <person name="Muench P."/>
            <person name="Garrido Oter R."/>
            <person name="Ver Loren van Themaat E."/>
            <person name="Dallerey J.-F."/>
            <person name="Damm U."/>
            <person name="Henrissat B."/>
            <person name="Lespinet O."/>
            <person name="Thon M."/>
            <person name="Kemen E."/>
            <person name="McHardy A.C."/>
            <person name="Schulze-Lefert P."/>
            <person name="O'Connell R.J."/>
        </authorList>
    </citation>
    <scope>NUCLEOTIDE SEQUENCE [LARGE SCALE GENOMIC DNA]</scope>
    <source>
        <strain evidence="2 3">MAFF 238704</strain>
    </source>
</reference>